<dbReference type="GO" id="GO:0005737">
    <property type="term" value="C:cytoplasm"/>
    <property type="evidence" value="ECO:0007669"/>
    <property type="project" value="InterPro"/>
</dbReference>
<evidence type="ECO:0000256" key="4">
    <source>
        <dbReference type="ARBA" id="ARBA00022840"/>
    </source>
</evidence>
<dbReference type="InterPro" id="IPR014729">
    <property type="entry name" value="Rossmann-like_a/b/a_fold"/>
</dbReference>
<protein>
    <recommendedName>
        <fullName evidence="7">NH(3)-dependent NAD(+) synthetase</fullName>
        <ecNumber evidence="7">6.3.1.5</ecNumber>
    </recommendedName>
</protein>
<feature type="region of interest" description="Disordered" evidence="8">
    <location>
        <begin position="499"/>
        <end position="518"/>
    </location>
</feature>
<dbReference type="GO" id="GO:0008795">
    <property type="term" value="F:NAD+ synthase activity"/>
    <property type="evidence" value="ECO:0007669"/>
    <property type="project" value="UniProtKB-EC"/>
</dbReference>
<evidence type="ECO:0000256" key="7">
    <source>
        <dbReference type="RuleBase" id="RU003812"/>
    </source>
</evidence>
<evidence type="ECO:0000256" key="1">
    <source>
        <dbReference type="ARBA" id="ARBA00004790"/>
    </source>
</evidence>
<sequence>MIVATGHTDNPPAADGSLGRDSPEAGRSRSTECILDAVEAVDADGVVVCLSGGIDSATAAALAVDALGASAVTALIMPTDTTAEAAVADARAFADSLGVDRETVALAPAVDVFKRYVAPRIAPAGDVYAAGNLAARLRMACAYLVADATNALVVGTSNRSERLLGYFTKYGDGAADVFPLAEHDKTAVRALATRLDVPPEIVSKPPSADFWPEQTDESELGAPYAALDRVLAALLAAADDATPPEPVDEAASVDRETVERVVERVAGSAHKREYPPAPPRPAETELGVADALGGGLVDGGDRAAAAVADARDLVCARAESADADGVVVDLGAGVDAAVTAAIAADALGPERVRGVHLPCHKAAGFATPTPESIADRVGIDCDRVTIRPLVAELEAALPARIAEEADASGLAEFVSRVRMACRYYVANAESLLVAGTTTRTDALLGRATPYGDGAADLRPLGGSYASELGRLCQQVGLTDMGSDDPALAVDSLPLGSADLTPGAVAPADREDWGSPDDHARTDSILAHLVDRDLGIERTAATLGVDRETVRRCAERHVRAERTGTAPPTAPGERDRRRYFHEIELQFESDTRPAAGGSLDSTAER</sequence>
<feature type="domain" description="NAD/GMP synthase" evidence="9">
    <location>
        <begin position="312"/>
        <end position="556"/>
    </location>
</feature>
<evidence type="ECO:0000259" key="9">
    <source>
        <dbReference type="Pfam" id="PF02540"/>
    </source>
</evidence>
<feature type="region of interest" description="Disordered" evidence="8">
    <location>
        <begin position="1"/>
        <end position="27"/>
    </location>
</feature>
<dbReference type="InterPro" id="IPR022310">
    <property type="entry name" value="NAD/GMP_synthase"/>
</dbReference>
<dbReference type="UniPathway" id="UPA00253">
    <property type="reaction ID" value="UER00333"/>
</dbReference>
<keyword evidence="4 6" id="KW-0067">ATP-binding</keyword>
<dbReference type="STRING" id="43928.SAMN05443636_1357"/>
<dbReference type="NCBIfam" id="NF010587">
    <property type="entry name" value="PRK13980.1"/>
    <property type="match status" value="1"/>
</dbReference>
<dbReference type="EC" id="6.3.1.5" evidence="7"/>
<keyword evidence="11" id="KW-1185">Reference proteome</keyword>
<keyword evidence="2 6" id="KW-0436">Ligase</keyword>
<dbReference type="NCBIfam" id="TIGR00552">
    <property type="entry name" value="nadE"/>
    <property type="match status" value="2"/>
</dbReference>
<dbReference type="GO" id="GO:0005524">
    <property type="term" value="F:ATP binding"/>
    <property type="evidence" value="ECO:0007669"/>
    <property type="project" value="UniProtKB-KW"/>
</dbReference>
<dbReference type="Proteomes" id="UP000184357">
    <property type="component" value="Unassembled WGS sequence"/>
</dbReference>
<evidence type="ECO:0000256" key="8">
    <source>
        <dbReference type="SAM" id="MobiDB-lite"/>
    </source>
</evidence>
<dbReference type="GO" id="GO:0009435">
    <property type="term" value="P:NAD+ biosynthetic process"/>
    <property type="evidence" value="ECO:0007669"/>
    <property type="project" value="UniProtKB-UniPathway"/>
</dbReference>
<dbReference type="InterPro" id="IPR003694">
    <property type="entry name" value="NAD_synthase"/>
</dbReference>
<evidence type="ECO:0000313" key="11">
    <source>
        <dbReference type="Proteomes" id="UP000184357"/>
    </source>
</evidence>
<dbReference type="CDD" id="cd00553">
    <property type="entry name" value="NAD_synthase"/>
    <property type="match status" value="1"/>
</dbReference>
<organism evidence="10 11">
    <name type="scientific">Halobaculum gomorrense</name>
    <dbReference type="NCBI Taxonomy" id="43928"/>
    <lineage>
        <taxon>Archaea</taxon>
        <taxon>Methanobacteriati</taxon>
        <taxon>Methanobacteriota</taxon>
        <taxon>Stenosarchaea group</taxon>
        <taxon>Halobacteria</taxon>
        <taxon>Halobacteriales</taxon>
        <taxon>Haloferacaceae</taxon>
        <taxon>Halobaculum</taxon>
    </lineage>
</organism>
<accession>A0A1M5NV81</accession>
<evidence type="ECO:0000256" key="3">
    <source>
        <dbReference type="ARBA" id="ARBA00022741"/>
    </source>
</evidence>
<name>A0A1M5NV81_9EURY</name>
<gene>
    <name evidence="10" type="ORF">SAMN05443636_1357</name>
</gene>
<dbReference type="PANTHER" id="PTHR23090:SF9">
    <property type="entry name" value="GLUTAMINE-DEPENDENT NAD(+) SYNTHETASE"/>
    <property type="match status" value="1"/>
</dbReference>
<comment type="similarity">
    <text evidence="6">Belongs to the NAD synthetase family.</text>
</comment>
<dbReference type="EMBL" id="FQWV01000003">
    <property type="protein sequence ID" value="SHG93410.1"/>
    <property type="molecule type" value="Genomic_DNA"/>
</dbReference>
<keyword evidence="3 6" id="KW-0547">Nucleotide-binding</keyword>
<dbReference type="SUPFAM" id="SSF52402">
    <property type="entry name" value="Adenine nucleotide alpha hydrolases-like"/>
    <property type="match status" value="2"/>
</dbReference>
<dbReference type="GO" id="GO:0004359">
    <property type="term" value="F:glutaminase activity"/>
    <property type="evidence" value="ECO:0007669"/>
    <property type="project" value="InterPro"/>
</dbReference>
<dbReference type="Pfam" id="PF02540">
    <property type="entry name" value="NAD_synthase"/>
    <property type="match status" value="2"/>
</dbReference>
<reference evidence="10 11" key="1">
    <citation type="submission" date="2016-11" db="EMBL/GenBank/DDBJ databases">
        <authorList>
            <person name="Jaros S."/>
            <person name="Januszkiewicz K."/>
            <person name="Wedrychowicz H."/>
        </authorList>
    </citation>
    <scope>NUCLEOTIDE SEQUENCE [LARGE SCALE GENOMIC DNA]</scope>
    <source>
        <strain evidence="10 11">DSM 9297</strain>
    </source>
</reference>
<evidence type="ECO:0000256" key="2">
    <source>
        <dbReference type="ARBA" id="ARBA00022598"/>
    </source>
</evidence>
<comment type="pathway">
    <text evidence="1">Cofactor biosynthesis; NAD(+) biosynthesis.</text>
</comment>
<proteinExistence type="inferred from homology"/>
<dbReference type="AlphaFoldDB" id="A0A1M5NV81"/>
<dbReference type="PANTHER" id="PTHR23090">
    <property type="entry name" value="NH 3 /GLUTAMINE-DEPENDENT NAD + SYNTHETASE"/>
    <property type="match status" value="1"/>
</dbReference>
<feature type="compositionally biased region" description="Basic and acidic residues" evidence="8">
    <location>
        <begin position="507"/>
        <end position="518"/>
    </location>
</feature>
<comment type="catalytic activity">
    <reaction evidence="7">
        <text>deamido-NAD(+) + NH4(+) + ATP = AMP + diphosphate + NAD(+) + H(+)</text>
        <dbReference type="Rhea" id="RHEA:21188"/>
        <dbReference type="ChEBI" id="CHEBI:15378"/>
        <dbReference type="ChEBI" id="CHEBI:28938"/>
        <dbReference type="ChEBI" id="CHEBI:30616"/>
        <dbReference type="ChEBI" id="CHEBI:33019"/>
        <dbReference type="ChEBI" id="CHEBI:57540"/>
        <dbReference type="ChEBI" id="CHEBI:58437"/>
        <dbReference type="ChEBI" id="CHEBI:456215"/>
        <dbReference type="EC" id="6.3.1.5"/>
    </reaction>
</comment>
<feature type="domain" description="NAD/GMP synthase" evidence="9">
    <location>
        <begin position="30"/>
        <end position="275"/>
    </location>
</feature>
<keyword evidence="5 6" id="KW-0520">NAD</keyword>
<feature type="region of interest" description="Disordered" evidence="8">
    <location>
        <begin position="583"/>
        <end position="604"/>
    </location>
</feature>
<dbReference type="Gene3D" id="3.40.50.620">
    <property type="entry name" value="HUPs"/>
    <property type="match status" value="2"/>
</dbReference>
<dbReference type="GO" id="GO:0003952">
    <property type="term" value="F:NAD+ synthase (glutamine-hydrolyzing) activity"/>
    <property type="evidence" value="ECO:0007669"/>
    <property type="project" value="InterPro"/>
</dbReference>
<evidence type="ECO:0000313" key="10">
    <source>
        <dbReference type="EMBL" id="SHG93410.1"/>
    </source>
</evidence>
<evidence type="ECO:0000256" key="6">
    <source>
        <dbReference type="RuleBase" id="RU003811"/>
    </source>
</evidence>
<evidence type="ECO:0000256" key="5">
    <source>
        <dbReference type="ARBA" id="ARBA00023027"/>
    </source>
</evidence>